<proteinExistence type="predicted"/>
<reference evidence="1 2" key="3">
    <citation type="journal article" date="2013" name="Rice">
        <title>Improvement of the Oryza sativa Nipponbare reference genome using next generation sequence and optical map data.</title>
        <authorList>
            <person name="Kawahara Y."/>
            <person name="de la Bastide M."/>
            <person name="Hamilton J.P."/>
            <person name="Kanamori H."/>
            <person name="McCombie W.R."/>
            <person name="Ouyang S."/>
            <person name="Schwartz D.C."/>
            <person name="Tanaka T."/>
            <person name="Wu J."/>
            <person name="Zhou S."/>
            <person name="Childs K.L."/>
            <person name="Davidson R.M."/>
            <person name="Lin H."/>
            <person name="Quesada-Ocampo L."/>
            <person name="Vaillancourt B."/>
            <person name="Sakai H."/>
            <person name="Lee S.S."/>
            <person name="Kim J."/>
            <person name="Numa H."/>
            <person name="Itoh T."/>
            <person name="Buell C.R."/>
            <person name="Matsumoto T."/>
        </authorList>
    </citation>
    <scope>NUCLEOTIDE SEQUENCE [LARGE SCALE GENOMIC DNA]</scope>
    <source>
        <strain evidence="2">cv. Nipponbare</strain>
    </source>
</reference>
<dbReference type="Proteomes" id="UP000059680">
    <property type="component" value="Chromosome 2"/>
</dbReference>
<evidence type="ECO:0000313" key="1">
    <source>
        <dbReference type="EMBL" id="BAS80069.1"/>
    </source>
</evidence>
<reference evidence="2" key="1">
    <citation type="journal article" date="2005" name="Nature">
        <title>The map-based sequence of the rice genome.</title>
        <authorList>
            <consortium name="International rice genome sequencing project (IRGSP)"/>
            <person name="Matsumoto T."/>
            <person name="Wu J."/>
            <person name="Kanamori H."/>
            <person name="Katayose Y."/>
            <person name="Fujisawa M."/>
            <person name="Namiki N."/>
            <person name="Mizuno H."/>
            <person name="Yamamoto K."/>
            <person name="Antonio B.A."/>
            <person name="Baba T."/>
            <person name="Sakata K."/>
            <person name="Nagamura Y."/>
            <person name="Aoki H."/>
            <person name="Arikawa K."/>
            <person name="Arita K."/>
            <person name="Bito T."/>
            <person name="Chiden Y."/>
            <person name="Fujitsuka N."/>
            <person name="Fukunaka R."/>
            <person name="Hamada M."/>
            <person name="Harada C."/>
            <person name="Hayashi A."/>
            <person name="Hijishita S."/>
            <person name="Honda M."/>
            <person name="Hosokawa S."/>
            <person name="Ichikawa Y."/>
            <person name="Idonuma A."/>
            <person name="Iijima M."/>
            <person name="Ikeda M."/>
            <person name="Ikeno M."/>
            <person name="Ito K."/>
            <person name="Ito S."/>
            <person name="Ito T."/>
            <person name="Ito Y."/>
            <person name="Ito Y."/>
            <person name="Iwabuchi A."/>
            <person name="Kamiya K."/>
            <person name="Karasawa W."/>
            <person name="Kurita K."/>
            <person name="Katagiri S."/>
            <person name="Kikuta A."/>
            <person name="Kobayashi H."/>
            <person name="Kobayashi N."/>
            <person name="Machita K."/>
            <person name="Maehara T."/>
            <person name="Masukawa M."/>
            <person name="Mizubayashi T."/>
            <person name="Mukai Y."/>
            <person name="Nagasaki H."/>
            <person name="Nagata Y."/>
            <person name="Naito S."/>
            <person name="Nakashima M."/>
            <person name="Nakama Y."/>
            <person name="Nakamichi Y."/>
            <person name="Nakamura M."/>
            <person name="Meguro A."/>
            <person name="Negishi M."/>
            <person name="Ohta I."/>
            <person name="Ohta T."/>
            <person name="Okamoto M."/>
            <person name="Ono N."/>
            <person name="Saji S."/>
            <person name="Sakaguchi M."/>
            <person name="Sakai K."/>
            <person name="Shibata M."/>
            <person name="Shimokawa T."/>
            <person name="Song J."/>
            <person name="Takazaki Y."/>
            <person name="Terasawa K."/>
            <person name="Tsugane M."/>
            <person name="Tsuji K."/>
            <person name="Ueda S."/>
            <person name="Waki K."/>
            <person name="Yamagata H."/>
            <person name="Yamamoto M."/>
            <person name="Yamamoto S."/>
            <person name="Yamane H."/>
            <person name="Yoshiki S."/>
            <person name="Yoshihara R."/>
            <person name="Yukawa K."/>
            <person name="Zhong H."/>
            <person name="Yano M."/>
            <person name="Yuan Q."/>
            <person name="Ouyang S."/>
            <person name="Liu J."/>
            <person name="Jones K.M."/>
            <person name="Gansberger K."/>
            <person name="Moffat K."/>
            <person name="Hill J."/>
            <person name="Bera J."/>
            <person name="Fadrosh D."/>
            <person name="Jin S."/>
            <person name="Johri S."/>
            <person name="Kim M."/>
            <person name="Overton L."/>
            <person name="Reardon M."/>
            <person name="Tsitrin T."/>
            <person name="Vuong H."/>
            <person name="Weaver B."/>
            <person name="Ciecko A."/>
            <person name="Tallon L."/>
            <person name="Jackson J."/>
            <person name="Pai G."/>
            <person name="Aken S.V."/>
            <person name="Utterback T."/>
            <person name="Reidmuller S."/>
            <person name="Feldblyum T."/>
            <person name="Hsiao J."/>
            <person name="Zismann V."/>
            <person name="Iobst S."/>
            <person name="de Vazeille A.R."/>
            <person name="Buell C.R."/>
            <person name="Ying K."/>
            <person name="Li Y."/>
            <person name="Lu T."/>
            <person name="Huang Y."/>
            <person name="Zhao Q."/>
            <person name="Feng Q."/>
            <person name="Zhang L."/>
            <person name="Zhu J."/>
            <person name="Weng Q."/>
            <person name="Mu J."/>
            <person name="Lu Y."/>
            <person name="Fan D."/>
            <person name="Liu Y."/>
            <person name="Guan J."/>
            <person name="Zhang Y."/>
            <person name="Yu S."/>
            <person name="Liu X."/>
            <person name="Zhang Y."/>
            <person name="Hong G."/>
            <person name="Han B."/>
            <person name="Choisne N."/>
            <person name="Demange N."/>
            <person name="Orjeda G."/>
            <person name="Samain S."/>
            <person name="Cattolico L."/>
            <person name="Pelletier E."/>
            <person name="Couloux A."/>
            <person name="Segurens B."/>
            <person name="Wincker P."/>
            <person name="D'Hont A."/>
            <person name="Scarpelli C."/>
            <person name="Weissenbach J."/>
            <person name="Salanoubat M."/>
            <person name="Quetier F."/>
            <person name="Yu Y."/>
            <person name="Kim H.R."/>
            <person name="Rambo T."/>
            <person name="Currie J."/>
            <person name="Collura K."/>
            <person name="Luo M."/>
            <person name="Yang T."/>
            <person name="Ammiraju J.S.S."/>
            <person name="Engler F."/>
            <person name="Soderlund C."/>
            <person name="Wing R.A."/>
            <person name="Palmer L.E."/>
            <person name="de la Bastide M."/>
            <person name="Spiegel L."/>
            <person name="Nascimento L."/>
            <person name="Zutavern T."/>
            <person name="O'Shaughnessy A."/>
            <person name="Dike S."/>
            <person name="Dedhia N."/>
            <person name="Preston R."/>
            <person name="Balija V."/>
            <person name="McCombie W.R."/>
            <person name="Chow T."/>
            <person name="Chen H."/>
            <person name="Chung M."/>
            <person name="Chen C."/>
            <person name="Shaw J."/>
            <person name="Wu H."/>
            <person name="Hsiao K."/>
            <person name="Chao Y."/>
            <person name="Chu M."/>
            <person name="Cheng C."/>
            <person name="Hour A."/>
            <person name="Lee P."/>
            <person name="Lin S."/>
            <person name="Lin Y."/>
            <person name="Liou J."/>
            <person name="Liu S."/>
            <person name="Hsing Y."/>
            <person name="Raghuvanshi S."/>
            <person name="Mohanty A."/>
            <person name="Bharti A.K."/>
            <person name="Gaur A."/>
            <person name="Gupta V."/>
            <person name="Kumar D."/>
            <person name="Ravi V."/>
            <person name="Vij S."/>
            <person name="Kapur A."/>
            <person name="Khurana P."/>
            <person name="Khurana P."/>
            <person name="Khurana J.P."/>
            <person name="Tyagi A.K."/>
            <person name="Gaikwad K."/>
            <person name="Singh A."/>
            <person name="Dalal V."/>
            <person name="Srivastava S."/>
            <person name="Dixit A."/>
            <person name="Pal A.K."/>
            <person name="Ghazi I.A."/>
            <person name="Yadav M."/>
            <person name="Pandit A."/>
            <person name="Bhargava A."/>
            <person name="Sureshbabu K."/>
            <person name="Batra K."/>
            <person name="Sharma T.R."/>
            <person name="Mohapatra T."/>
            <person name="Singh N.K."/>
            <person name="Messing J."/>
            <person name="Nelson A.B."/>
            <person name="Fuks G."/>
            <person name="Kavchok S."/>
            <person name="Keizer G."/>
            <person name="Linton E."/>
            <person name="Llaca V."/>
            <person name="Song R."/>
            <person name="Tanyolac B."/>
            <person name="Young S."/>
            <person name="Ho-Il K."/>
            <person name="Hahn J.H."/>
            <person name="Sangsakoo G."/>
            <person name="Vanavichit A."/>
            <person name="de Mattos Luiz.A.T."/>
            <person name="Zimmer P.D."/>
            <person name="Malone G."/>
            <person name="Dellagostin O."/>
            <person name="de Oliveira A.C."/>
            <person name="Bevan M."/>
            <person name="Bancroft I."/>
            <person name="Minx P."/>
            <person name="Cordum H."/>
            <person name="Wilson R."/>
            <person name="Cheng Z."/>
            <person name="Jin W."/>
            <person name="Jiang J."/>
            <person name="Leong S.A."/>
            <person name="Iwama H."/>
            <person name="Gojobori T."/>
            <person name="Itoh T."/>
            <person name="Niimura Y."/>
            <person name="Fujii Y."/>
            <person name="Habara T."/>
            <person name="Sakai H."/>
            <person name="Sato Y."/>
            <person name="Wilson G."/>
            <person name="Kumar K."/>
            <person name="McCouch S."/>
            <person name="Juretic N."/>
            <person name="Hoen D."/>
            <person name="Wright S."/>
            <person name="Bruskiewich R."/>
            <person name="Bureau T."/>
            <person name="Miyao A."/>
            <person name="Hirochika H."/>
            <person name="Nishikawa T."/>
            <person name="Kadowaki K."/>
            <person name="Sugiura M."/>
            <person name="Burr B."/>
            <person name="Sasaki T."/>
        </authorList>
    </citation>
    <scope>NUCLEOTIDE SEQUENCE [LARGE SCALE GENOMIC DNA]</scope>
    <source>
        <strain evidence="2">cv. Nipponbare</strain>
    </source>
</reference>
<reference evidence="1 2" key="2">
    <citation type="journal article" date="2013" name="Plant Cell Physiol.">
        <title>Rice Annotation Project Database (RAP-DB): an integrative and interactive database for rice genomics.</title>
        <authorList>
            <person name="Sakai H."/>
            <person name="Lee S.S."/>
            <person name="Tanaka T."/>
            <person name="Numa H."/>
            <person name="Kim J."/>
            <person name="Kawahara Y."/>
            <person name="Wakimoto H."/>
            <person name="Yang C.C."/>
            <person name="Iwamoto M."/>
            <person name="Abe T."/>
            <person name="Yamada Y."/>
            <person name="Muto A."/>
            <person name="Inokuchi H."/>
            <person name="Ikemura T."/>
            <person name="Matsumoto T."/>
            <person name="Sasaki T."/>
            <person name="Itoh T."/>
        </authorList>
    </citation>
    <scope>NUCLEOTIDE SEQUENCE [LARGE SCALE GENOMIC DNA]</scope>
    <source>
        <strain evidence="2">cv. Nipponbare</strain>
    </source>
</reference>
<dbReference type="EMBL" id="AP014958">
    <property type="protein sequence ID" value="BAS80069.1"/>
    <property type="molecule type" value="Genomic_DNA"/>
</dbReference>
<gene>
    <name evidence="1" type="ordered locus">Os02g0652575</name>
    <name evidence="1" type="ORF">OSNPB_020652575</name>
</gene>
<dbReference type="PaxDb" id="39947-A0A0P0VMM9"/>
<sequence length="71" mass="8579">MQISKYQDETRSLKRTTAWHTRKWQNWKHVFTCYCARIGNMYLLVIVQESHGWTMFAFGRTKYFLGDVVLT</sequence>
<protein>
    <submittedName>
        <fullName evidence="1">Os02g0652575 protein</fullName>
    </submittedName>
</protein>
<keyword evidence="2" id="KW-1185">Reference proteome</keyword>
<organism evidence="1 2">
    <name type="scientific">Oryza sativa subsp. japonica</name>
    <name type="common">Rice</name>
    <dbReference type="NCBI Taxonomy" id="39947"/>
    <lineage>
        <taxon>Eukaryota</taxon>
        <taxon>Viridiplantae</taxon>
        <taxon>Streptophyta</taxon>
        <taxon>Embryophyta</taxon>
        <taxon>Tracheophyta</taxon>
        <taxon>Spermatophyta</taxon>
        <taxon>Magnoliopsida</taxon>
        <taxon>Liliopsida</taxon>
        <taxon>Poales</taxon>
        <taxon>Poaceae</taxon>
        <taxon>BOP clade</taxon>
        <taxon>Oryzoideae</taxon>
        <taxon>Oryzeae</taxon>
        <taxon>Oryzinae</taxon>
        <taxon>Oryza</taxon>
        <taxon>Oryza sativa</taxon>
    </lineage>
</organism>
<accession>A0A0P0VMM9</accession>
<evidence type="ECO:0000313" key="2">
    <source>
        <dbReference type="Proteomes" id="UP000059680"/>
    </source>
</evidence>
<dbReference type="AlphaFoldDB" id="A0A0P0VMM9"/>
<dbReference type="InParanoid" id="A0A0P0VMM9"/>
<name>A0A0P0VMM9_ORYSJ</name>
<dbReference type="Gramene" id="Os02t0652575-01">
    <property type="protein sequence ID" value="Os02t0652575-01"/>
    <property type="gene ID" value="Os02g0652575"/>
</dbReference>